<organism evidence="1 2">
    <name type="scientific">Deferribacter autotrophicus</name>
    <dbReference type="NCBI Taxonomy" id="500465"/>
    <lineage>
        <taxon>Bacteria</taxon>
        <taxon>Pseudomonadati</taxon>
        <taxon>Deferribacterota</taxon>
        <taxon>Deferribacteres</taxon>
        <taxon>Deferribacterales</taxon>
        <taxon>Deferribacteraceae</taxon>
        <taxon>Deferribacter</taxon>
    </lineage>
</organism>
<comment type="caution">
    <text evidence="1">The sequence shown here is derived from an EMBL/GenBank/DDBJ whole genome shotgun (WGS) entry which is preliminary data.</text>
</comment>
<dbReference type="RefSeq" id="WP_149265197.1">
    <property type="nucleotide sequence ID" value="NZ_VFJB01000001.1"/>
</dbReference>
<dbReference type="AlphaFoldDB" id="A0A5A8F5H2"/>
<dbReference type="OrthoDB" id="1100007at2"/>
<dbReference type="Proteomes" id="UP000322876">
    <property type="component" value="Unassembled WGS sequence"/>
</dbReference>
<evidence type="ECO:0000313" key="2">
    <source>
        <dbReference type="Proteomes" id="UP000322876"/>
    </source>
</evidence>
<protein>
    <submittedName>
        <fullName evidence="1">Uncharacterized protein</fullName>
    </submittedName>
</protein>
<keyword evidence="2" id="KW-1185">Reference proteome</keyword>
<dbReference type="EMBL" id="VFJB01000001">
    <property type="protein sequence ID" value="KAA0259376.1"/>
    <property type="molecule type" value="Genomic_DNA"/>
</dbReference>
<sequence length="191" mass="23022">MCVHYLETIGHHTCEKDGTKEKVLKNAPFLSEYNEDDNKTPFLGTGYYFWDNNIEMARLWGKWHYKNGYYIIEAKLILKKPDFFDLVGNRADMIYFRKLIKILEKKFRDKKWTVGKAIEFLKRLNNKCNGIFPFKVIRAVNDSDRIRRLKRGKEKYNFSNKDYIFLDPRIMICFVEKNDDIILNKKLIEER</sequence>
<proteinExistence type="predicted"/>
<evidence type="ECO:0000313" key="1">
    <source>
        <dbReference type="EMBL" id="KAA0259376.1"/>
    </source>
</evidence>
<name>A0A5A8F5H2_9BACT</name>
<reference evidence="1 2" key="1">
    <citation type="submission" date="2019-06" db="EMBL/GenBank/DDBJ databases">
        <title>Genomic insights into carbon and energy metabolism of Deferribacter autotrophicus revealed new metabolic traits in the phylum Deferribacteres.</title>
        <authorList>
            <person name="Slobodkin A.I."/>
            <person name="Slobodkina G.B."/>
            <person name="Allioux M."/>
            <person name="Alain K."/>
            <person name="Jebbar M."/>
            <person name="Shadrin V."/>
            <person name="Kublanov I.V."/>
            <person name="Toshchakov S.V."/>
            <person name="Bonch-Osmolovskaya E.A."/>
        </authorList>
    </citation>
    <scope>NUCLEOTIDE SEQUENCE [LARGE SCALE GENOMIC DNA]</scope>
    <source>
        <strain evidence="1 2">SL50</strain>
    </source>
</reference>
<gene>
    <name evidence="1" type="ORF">FHQ18_00425</name>
</gene>
<accession>A0A5A8F5H2</accession>